<dbReference type="EMBL" id="LNRQ01000009">
    <property type="protein sequence ID" value="KZM82880.1"/>
    <property type="molecule type" value="Genomic_DNA"/>
</dbReference>
<gene>
    <name evidence="1" type="ORF">DCAR_030449</name>
    <name evidence="2" type="ORF">DCAR_0935373</name>
</gene>
<evidence type="ECO:0000313" key="3">
    <source>
        <dbReference type="Proteomes" id="UP000077755"/>
    </source>
</evidence>
<sequence>MVLTKLQEKIEVQDMKDVLKIEREAIWSLRKVSDHGRSEVGSEENVEGRERLKRRDMYEVGLLGSVVLYTYLLTANTNGHIRHESLKKAINRSFSPKST</sequence>
<proteinExistence type="predicted"/>
<dbReference type="EMBL" id="CP093351">
    <property type="protein sequence ID" value="WOH15827.1"/>
    <property type="molecule type" value="Genomic_DNA"/>
</dbReference>
<keyword evidence="3" id="KW-1185">Reference proteome</keyword>
<organism evidence="1">
    <name type="scientific">Daucus carota subsp. sativus</name>
    <name type="common">Carrot</name>
    <dbReference type="NCBI Taxonomy" id="79200"/>
    <lineage>
        <taxon>Eukaryota</taxon>
        <taxon>Viridiplantae</taxon>
        <taxon>Streptophyta</taxon>
        <taxon>Embryophyta</taxon>
        <taxon>Tracheophyta</taxon>
        <taxon>Spermatophyta</taxon>
        <taxon>Magnoliopsida</taxon>
        <taxon>eudicotyledons</taxon>
        <taxon>Gunneridae</taxon>
        <taxon>Pentapetalae</taxon>
        <taxon>asterids</taxon>
        <taxon>campanulids</taxon>
        <taxon>Apiales</taxon>
        <taxon>Apiaceae</taxon>
        <taxon>Apioideae</taxon>
        <taxon>Scandiceae</taxon>
        <taxon>Daucinae</taxon>
        <taxon>Daucus</taxon>
        <taxon>Daucus sect. Daucus</taxon>
    </lineage>
</organism>
<protein>
    <submittedName>
        <fullName evidence="1">Uncharacterized protein</fullName>
    </submittedName>
</protein>
<dbReference type="AlphaFoldDB" id="A0A175YI34"/>
<dbReference type="Gramene" id="KZM82880">
    <property type="protein sequence ID" value="KZM82880"/>
    <property type="gene ID" value="DCAR_030449"/>
</dbReference>
<name>A0A175YI34_DAUCS</name>
<evidence type="ECO:0000313" key="2">
    <source>
        <dbReference type="EMBL" id="WOH15827.1"/>
    </source>
</evidence>
<evidence type="ECO:0000313" key="1">
    <source>
        <dbReference type="EMBL" id="KZM82880.1"/>
    </source>
</evidence>
<dbReference type="Proteomes" id="UP000077755">
    <property type="component" value="Chromosome 9"/>
</dbReference>
<reference evidence="2" key="2">
    <citation type="submission" date="2022-03" db="EMBL/GenBank/DDBJ databases">
        <title>Draft title - Genomic analysis of global carrot germplasm unveils the trajectory of domestication and the origin of high carotenoid orange carrot.</title>
        <authorList>
            <person name="Iorizzo M."/>
            <person name="Ellison S."/>
            <person name="Senalik D."/>
            <person name="Macko-Podgorni A."/>
            <person name="Grzebelus D."/>
            <person name="Bostan H."/>
            <person name="Rolling W."/>
            <person name="Curaba J."/>
            <person name="Simon P."/>
        </authorList>
    </citation>
    <scope>NUCLEOTIDE SEQUENCE</scope>
    <source>
        <tissue evidence="2">Leaf</tissue>
    </source>
</reference>
<accession>A0A175YI34</accession>
<reference evidence="1" key="1">
    <citation type="journal article" date="2016" name="Nat. Genet.">
        <title>A high-quality carrot genome assembly provides new insights into carotenoid accumulation and asterid genome evolution.</title>
        <authorList>
            <person name="Iorizzo M."/>
            <person name="Ellison S."/>
            <person name="Senalik D."/>
            <person name="Zeng P."/>
            <person name="Satapoomin P."/>
            <person name="Huang J."/>
            <person name="Bowman M."/>
            <person name="Iovene M."/>
            <person name="Sanseverino W."/>
            <person name="Cavagnaro P."/>
            <person name="Yildiz M."/>
            <person name="Macko-Podgorni A."/>
            <person name="Moranska E."/>
            <person name="Grzebelus E."/>
            <person name="Grzebelus D."/>
            <person name="Ashrafi H."/>
            <person name="Zheng Z."/>
            <person name="Cheng S."/>
            <person name="Spooner D."/>
            <person name="Van Deynze A."/>
            <person name="Simon P."/>
        </authorList>
    </citation>
    <scope>NUCLEOTIDE SEQUENCE [LARGE SCALE GENOMIC DNA]</scope>
    <source>
        <tissue evidence="1">Leaf</tissue>
    </source>
</reference>